<gene>
    <name evidence="1" type="ORF">PIB30_110741</name>
</gene>
<sequence length="59" mass="6769">DCIELGNKTMWLWSKDRAVCSVDSTSLEQIGTWGFDARNPFGISDFHRQVHRIVSSNKK</sequence>
<accession>A0ABU6ZZD5</accession>
<proteinExistence type="predicted"/>
<feature type="non-terminal residue" evidence="1">
    <location>
        <position position="1"/>
    </location>
</feature>
<organism evidence="1 2">
    <name type="scientific">Stylosanthes scabra</name>
    <dbReference type="NCBI Taxonomy" id="79078"/>
    <lineage>
        <taxon>Eukaryota</taxon>
        <taxon>Viridiplantae</taxon>
        <taxon>Streptophyta</taxon>
        <taxon>Embryophyta</taxon>
        <taxon>Tracheophyta</taxon>
        <taxon>Spermatophyta</taxon>
        <taxon>Magnoliopsida</taxon>
        <taxon>eudicotyledons</taxon>
        <taxon>Gunneridae</taxon>
        <taxon>Pentapetalae</taxon>
        <taxon>rosids</taxon>
        <taxon>fabids</taxon>
        <taxon>Fabales</taxon>
        <taxon>Fabaceae</taxon>
        <taxon>Papilionoideae</taxon>
        <taxon>50 kb inversion clade</taxon>
        <taxon>dalbergioids sensu lato</taxon>
        <taxon>Dalbergieae</taxon>
        <taxon>Pterocarpus clade</taxon>
        <taxon>Stylosanthes</taxon>
    </lineage>
</organism>
<evidence type="ECO:0000313" key="2">
    <source>
        <dbReference type="Proteomes" id="UP001341840"/>
    </source>
</evidence>
<name>A0ABU6ZZD5_9FABA</name>
<reference evidence="1 2" key="1">
    <citation type="journal article" date="2023" name="Plants (Basel)">
        <title>Bridging the Gap: Combining Genomics and Transcriptomics Approaches to Understand Stylosanthes scabra, an Orphan Legume from the Brazilian Caatinga.</title>
        <authorList>
            <person name="Ferreira-Neto J.R.C."/>
            <person name="da Silva M.D."/>
            <person name="Binneck E."/>
            <person name="de Melo N.F."/>
            <person name="da Silva R.H."/>
            <person name="de Melo A.L.T.M."/>
            <person name="Pandolfi V."/>
            <person name="Bustamante F.O."/>
            <person name="Brasileiro-Vidal A.C."/>
            <person name="Benko-Iseppon A.M."/>
        </authorList>
    </citation>
    <scope>NUCLEOTIDE SEQUENCE [LARGE SCALE GENOMIC DNA]</scope>
    <source>
        <tissue evidence="1">Leaves</tissue>
    </source>
</reference>
<evidence type="ECO:0000313" key="1">
    <source>
        <dbReference type="EMBL" id="MED6227156.1"/>
    </source>
</evidence>
<dbReference type="EMBL" id="JASCZI010278340">
    <property type="protein sequence ID" value="MED6227156.1"/>
    <property type="molecule type" value="Genomic_DNA"/>
</dbReference>
<keyword evidence="2" id="KW-1185">Reference proteome</keyword>
<dbReference type="Proteomes" id="UP001341840">
    <property type="component" value="Unassembled WGS sequence"/>
</dbReference>
<comment type="caution">
    <text evidence="1">The sequence shown here is derived from an EMBL/GenBank/DDBJ whole genome shotgun (WGS) entry which is preliminary data.</text>
</comment>
<protein>
    <submittedName>
        <fullName evidence="1">Uncharacterized protein</fullName>
    </submittedName>
</protein>